<protein>
    <submittedName>
        <fullName evidence="2">Uncharacterized protein</fullName>
    </submittedName>
</protein>
<feature type="compositionally biased region" description="Low complexity" evidence="1">
    <location>
        <begin position="87"/>
        <end position="96"/>
    </location>
</feature>
<dbReference type="EMBL" id="EQ973793">
    <property type="protein sequence ID" value="EEF46765.1"/>
    <property type="molecule type" value="Genomic_DNA"/>
</dbReference>
<gene>
    <name evidence="2" type="ORF">RCOM_1368230</name>
</gene>
<feature type="region of interest" description="Disordered" evidence="1">
    <location>
        <begin position="1"/>
        <end position="44"/>
    </location>
</feature>
<keyword evidence="3" id="KW-1185">Reference proteome</keyword>
<dbReference type="InParanoid" id="B9RPF1"/>
<evidence type="ECO:0000256" key="1">
    <source>
        <dbReference type="SAM" id="MobiDB-lite"/>
    </source>
</evidence>
<name>B9RPF1_RICCO</name>
<dbReference type="Proteomes" id="UP000008311">
    <property type="component" value="Unassembled WGS sequence"/>
</dbReference>
<sequence>MPEIFPRNRGRPLKGDKSNAGASNKQGAPMTAQPRIRKPRKKVNAVTTNEFRERMQTSQGVNYITGGFATATAARAIPPLAQPPATPTQSAPTARQGSSQPLARCLFPS</sequence>
<evidence type="ECO:0000313" key="2">
    <source>
        <dbReference type="EMBL" id="EEF46765.1"/>
    </source>
</evidence>
<proteinExistence type="predicted"/>
<dbReference type="AlphaFoldDB" id="B9RPF1"/>
<feature type="region of interest" description="Disordered" evidence="1">
    <location>
        <begin position="75"/>
        <end position="109"/>
    </location>
</feature>
<reference evidence="3" key="1">
    <citation type="journal article" date="2010" name="Nat. Biotechnol.">
        <title>Draft genome sequence of the oilseed species Ricinus communis.</title>
        <authorList>
            <person name="Chan A.P."/>
            <person name="Crabtree J."/>
            <person name="Zhao Q."/>
            <person name="Lorenzi H."/>
            <person name="Orvis J."/>
            <person name="Puiu D."/>
            <person name="Melake-Berhan A."/>
            <person name="Jones K.M."/>
            <person name="Redman J."/>
            <person name="Chen G."/>
            <person name="Cahoon E.B."/>
            <person name="Gedil M."/>
            <person name="Stanke M."/>
            <person name="Haas B.J."/>
            <person name="Wortman J.R."/>
            <person name="Fraser-Liggett C.M."/>
            <person name="Ravel J."/>
            <person name="Rabinowicz P.D."/>
        </authorList>
    </citation>
    <scope>NUCLEOTIDE SEQUENCE [LARGE SCALE GENOMIC DNA]</scope>
    <source>
        <strain evidence="3">cv. Hale</strain>
    </source>
</reference>
<organism evidence="2 3">
    <name type="scientific">Ricinus communis</name>
    <name type="common">Castor bean</name>
    <dbReference type="NCBI Taxonomy" id="3988"/>
    <lineage>
        <taxon>Eukaryota</taxon>
        <taxon>Viridiplantae</taxon>
        <taxon>Streptophyta</taxon>
        <taxon>Embryophyta</taxon>
        <taxon>Tracheophyta</taxon>
        <taxon>Spermatophyta</taxon>
        <taxon>Magnoliopsida</taxon>
        <taxon>eudicotyledons</taxon>
        <taxon>Gunneridae</taxon>
        <taxon>Pentapetalae</taxon>
        <taxon>rosids</taxon>
        <taxon>fabids</taxon>
        <taxon>Malpighiales</taxon>
        <taxon>Euphorbiaceae</taxon>
        <taxon>Acalyphoideae</taxon>
        <taxon>Acalypheae</taxon>
        <taxon>Ricinus</taxon>
    </lineage>
</organism>
<accession>B9RPF1</accession>
<evidence type="ECO:0000313" key="3">
    <source>
        <dbReference type="Proteomes" id="UP000008311"/>
    </source>
</evidence>